<keyword evidence="6" id="KW-1185">Reference proteome</keyword>
<evidence type="ECO:0000256" key="2">
    <source>
        <dbReference type="ARBA" id="ARBA00022801"/>
    </source>
</evidence>
<dbReference type="Gene3D" id="3.90.230.10">
    <property type="entry name" value="Creatinase/methionine aminopeptidase superfamily"/>
    <property type="match status" value="1"/>
</dbReference>
<dbReference type="InterPro" id="IPR036005">
    <property type="entry name" value="Creatinase/aminopeptidase-like"/>
</dbReference>
<comment type="caution">
    <text evidence="5">The sequence shown here is derived from an EMBL/GenBank/DDBJ whole genome shotgun (WGS) entry which is preliminary data.</text>
</comment>
<evidence type="ECO:0000259" key="3">
    <source>
        <dbReference type="Pfam" id="PF00557"/>
    </source>
</evidence>
<name>A0ABW4QKP1_9BACL</name>
<dbReference type="EMBL" id="JBHUFW010000011">
    <property type="protein sequence ID" value="MFD1864099.1"/>
    <property type="molecule type" value="Genomic_DNA"/>
</dbReference>
<sequence>MNPLKLQKLRNEMEQQQIEALLITSQYNLRYITEFTGTAGLALLTPEKAFFITDFRYTEQAGVQVKEFEVVQAKTNLLEEVAEIVQSLTLKTVSFEQDYMTYALYSQYKEKMNAEMKPVSGLIEKIRMFKTPEEIEVLKAAAKIADAAYEHICTFIRPGQTELEISNELEFFMRSQGATSSSFDIIVASGTRSALPHGVATDKRIEAGDMITLDFGALYNGYISDITRTLAVGEPSDKLKEIYQVVLDAQVLALENIKPGMTGIEADAIARDYIKSKGYGEAFGHSTGHGIGLEVHEAPGLSSKSQTVLEPGMAVTVEPGIYLPGIGGVRIEDDIMITESGNERLTHSTKELRILQVTEEIK</sequence>
<organism evidence="5 6">
    <name type="scientific">Planococcus chinensis</name>
    <dbReference type="NCBI Taxonomy" id="272917"/>
    <lineage>
        <taxon>Bacteria</taxon>
        <taxon>Bacillati</taxon>
        <taxon>Bacillota</taxon>
        <taxon>Bacilli</taxon>
        <taxon>Bacillales</taxon>
        <taxon>Caryophanaceae</taxon>
        <taxon>Planococcus</taxon>
    </lineage>
</organism>
<dbReference type="SUPFAM" id="SSF55920">
    <property type="entry name" value="Creatinase/aminopeptidase"/>
    <property type="match status" value="1"/>
</dbReference>
<dbReference type="InterPro" id="IPR001714">
    <property type="entry name" value="Pept_M24_MAP"/>
</dbReference>
<dbReference type="Gene3D" id="3.40.350.10">
    <property type="entry name" value="Creatinase/prolidase N-terminal domain"/>
    <property type="match status" value="1"/>
</dbReference>
<dbReference type="SUPFAM" id="SSF53092">
    <property type="entry name" value="Creatinase/prolidase N-terminal domain"/>
    <property type="match status" value="1"/>
</dbReference>
<reference evidence="6" key="1">
    <citation type="journal article" date="2019" name="Int. J. Syst. Evol. Microbiol.">
        <title>The Global Catalogue of Microorganisms (GCM) 10K type strain sequencing project: providing services to taxonomists for standard genome sequencing and annotation.</title>
        <authorList>
            <consortium name="The Broad Institute Genomics Platform"/>
            <consortium name="The Broad Institute Genome Sequencing Center for Infectious Disease"/>
            <person name="Wu L."/>
            <person name="Ma J."/>
        </authorList>
    </citation>
    <scope>NUCLEOTIDE SEQUENCE [LARGE SCALE GENOMIC DNA]</scope>
    <source>
        <strain evidence="6">CGMCC 1.15475</strain>
    </source>
</reference>
<accession>A0ABW4QKP1</accession>
<dbReference type="PRINTS" id="PR00599">
    <property type="entry name" value="MAPEPTIDASE"/>
</dbReference>
<evidence type="ECO:0000313" key="6">
    <source>
        <dbReference type="Proteomes" id="UP001597273"/>
    </source>
</evidence>
<dbReference type="PROSITE" id="PS00491">
    <property type="entry name" value="PROLINE_PEPTIDASE"/>
    <property type="match status" value="1"/>
</dbReference>
<dbReference type="Proteomes" id="UP001597273">
    <property type="component" value="Unassembled WGS sequence"/>
</dbReference>
<proteinExistence type="predicted"/>
<dbReference type="InterPro" id="IPR050659">
    <property type="entry name" value="Peptidase_M24B"/>
</dbReference>
<dbReference type="InterPro" id="IPR001131">
    <property type="entry name" value="Peptidase_M24B_aminopep-P_CS"/>
</dbReference>
<dbReference type="CDD" id="cd01092">
    <property type="entry name" value="APP-like"/>
    <property type="match status" value="1"/>
</dbReference>
<feature type="domain" description="Creatinase N-terminal" evidence="4">
    <location>
        <begin position="6"/>
        <end position="128"/>
    </location>
</feature>
<evidence type="ECO:0000256" key="1">
    <source>
        <dbReference type="ARBA" id="ARBA00022723"/>
    </source>
</evidence>
<dbReference type="InterPro" id="IPR000994">
    <property type="entry name" value="Pept_M24"/>
</dbReference>
<dbReference type="PANTHER" id="PTHR46112">
    <property type="entry name" value="AMINOPEPTIDASE"/>
    <property type="match status" value="1"/>
</dbReference>
<dbReference type="RefSeq" id="WP_377340425.1">
    <property type="nucleotide sequence ID" value="NZ_JBHUFW010000011.1"/>
</dbReference>
<evidence type="ECO:0000259" key="4">
    <source>
        <dbReference type="Pfam" id="PF01321"/>
    </source>
</evidence>
<gene>
    <name evidence="5" type="ORF">ACFSDB_14405</name>
</gene>
<dbReference type="Pfam" id="PF00557">
    <property type="entry name" value="Peptidase_M24"/>
    <property type="match status" value="1"/>
</dbReference>
<keyword evidence="2" id="KW-0378">Hydrolase</keyword>
<dbReference type="InterPro" id="IPR000587">
    <property type="entry name" value="Creatinase_N"/>
</dbReference>
<dbReference type="InterPro" id="IPR029149">
    <property type="entry name" value="Creatin/AminoP/Spt16_N"/>
</dbReference>
<dbReference type="Pfam" id="PF01321">
    <property type="entry name" value="Creatinase_N"/>
    <property type="match status" value="1"/>
</dbReference>
<evidence type="ECO:0000313" key="5">
    <source>
        <dbReference type="EMBL" id="MFD1864099.1"/>
    </source>
</evidence>
<protein>
    <submittedName>
        <fullName evidence="5">M24 family metallopeptidase</fullName>
    </submittedName>
</protein>
<dbReference type="PANTHER" id="PTHR46112:SF3">
    <property type="entry name" value="AMINOPEPTIDASE YPDF"/>
    <property type="match status" value="1"/>
</dbReference>
<keyword evidence="1" id="KW-0479">Metal-binding</keyword>
<feature type="domain" description="Peptidase M24" evidence="3">
    <location>
        <begin position="137"/>
        <end position="339"/>
    </location>
</feature>